<accession>A0ABP5S8D8</accession>
<proteinExistence type="predicted"/>
<evidence type="ECO:0000313" key="2">
    <source>
        <dbReference type="Proteomes" id="UP001500253"/>
    </source>
</evidence>
<comment type="caution">
    <text evidence="1">The sequence shown here is derived from an EMBL/GenBank/DDBJ whole genome shotgun (WGS) entry which is preliminary data.</text>
</comment>
<reference evidence="2" key="1">
    <citation type="journal article" date="2019" name="Int. J. Syst. Evol. Microbiol.">
        <title>The Global Catalogue of Microorganisms (GCM) 10K type strain sequencing project: providing services to taxonomists for standard genome sequencing and annotation.</title>
        <authorList>
            <consortium name="The Broad Institute Genomics Platform"/>
            <consortium name="The Broad Institute Genome Sequencing Center for Infectious Disease"/>
            <person name="Wu L."/>
            <person name="Ma J."/>
        </authorList>
    </citation>
    <scope>NUCLEOTIDE SEQUENCE [LARGE SCALE GENOMIC DNA]</scope>
    <source>
        <strain evidence="2">JCM 4316</strain>
    </source>
</reference>
<organism evidence="1 2">
    <name type="scientific">Streptomyces cuspidosporus</name>
    <dbReference type="NCBI Taxonomy" id="66882"/>
    <lineage>
        <taxon>Bacteria</taxon>
        <taxon>Bacillati</taxon>
        <taxon>Actinomycetota</taxon>
        <taxon>Actinomycetes</taxon>
        <taxon>Kitasatosporales</taxon>
        <taxon>Streptomycetaceae</taxon>
        <taxon>Streptomyces</taxon>
    </lineage>
</organism>
<protein>
    <submittedName>
        <fullName evidence="1">Uncharacterized protein</fullName>
    </submittedName>
</protein>
<gene>
    <name evidence="1" type="ORF">GCM10010246_05230</name>
</gene>
<dbReference type="SUPFAM" id="SSF47203">
    <property type="entry name" value="Acyl-CoA dehydrogenase C-terminal domain-like"/>
    <property type="match status" value="1"/>
</dbReference>
<dbReference type="Gene3D" id="1.20.140.10">
    <property type="entry name" value="Butyryl-CoA Dehydrogenase, subunit A, domain 3"/>
    <property type="match status" value="1"/>
</dbReference>
<dbReference type="InterPro" id="IPR036250">
    <property type="entry name" value="AcylCo_DH-like_C"/>
</dbReference>
<dbReference type="Proteomes" id="UP001500253">
    <property type="component" value="Unassembled WGS sequence"/>
</dbReference>
<dbReference type="EMBL" id="BAAASD010000001">
    <property type="protein sequence ID" value="GAA2326553.1"/>
    <property type="molecule type" value="Genomic_DNA"/>
</dbReference>
<keyword evidence="2" id="KW-1185">Reference proteome</keyword>
<evidence type="ECO:0000313" key="1">
    <source>
        <dbReference type="EMBL" id="GAA2326553.1"/>
    </source>
</evidence>
<name>A0ABP5S8D8_9ACTN</name>
<sequence length="72" mass="7867">MPRPPWPSRRWTSWCAASYRGEDLDDEECAEIAVLASVAESAASRAAQEITTRALDVIGADAASARHGFDRF</sequence>